<protein>
    <submittedName>
        <fullName evidence="2">Uncharacterized protein</fullName>
    </submittedName>
</protein>
<dbReference type="PROSITE" id="PS51257">
    <property type="entry name" value="PROKAR_LIPOPROTEIN"/>
    <property type="match status" value="1"/>
</dbReference>
<evidence type="ECO:0000313" key="2">
    <source>
        <dbReference type="EMBL" id="AEB13824.1"/>
    </source>
</evidence>
<dbReference type="eggNOG" id="COG0457">
    <property type="taxonomic scope" value="Bacteria"/>
</dbReference>
<organism evidence="2 3">
    <name type="scientific">Treponema succinifaciens (strain ATCC 33096 / DSM 2489 / 6091)</name>
    <dbReference type="NCBI Taxonomy" id="869209"/>
    <lineage>
        <taxon>Bacteria</taxon>
        <taxon>Pseudomonadati</taxon>
        <taxon>Spirochaetota</taxon>
        <taxon>Spirochaetia</taxon>
        <taxon>Spirochaetales</taxon>
        <taxon>Treponemataceae</taxon>
        <taxon>Treponema</taxon>
    </lineage>
</organism>
<keyword evidence="1" id="KW-0802">TPR repeat</keyword>
<proteinExistence type="predicted"/>
<sequence>MIRKVFRFAAAAFFSIIIMSCAKDRKGAILPEAFSKQYKNTQNLLISLLEKKETKGETRYAVVNRIANNMLSVKDYASLVHFLTNWVELHEDDSYNAYWLLMTAYAYLENEAEPIAEYYFERIINNYNDLIVQGKSIHFICLQHLIQISSSPANRISYFNQLISRFPNNVSTTELFYRLALEYEKEGEWNQAIRSYTQFLDQDDASTLQISGYPNAYLNAKQLIDFSNSAKDWTFETLDALVAAVKSGISSYNYRALDRYKSKVNFFAMSWRQVETDINAQESFSMRSFMRGNRIRYSAELDPSSSPTEAYLRTTGWSNYVNVWYLYFRKVNFPADPEIHGRWEWAGIYFGEKL</sequence>
<dbReference type="SUPFAM" id="SSF81901">
    <property type="entry name" value="HCP-like"/>
    <property type="match status" value="1"/>
</dbReference>
<dbReference type="HOGENOM" id="CLU_070263_0_0_12"/>
<dbReference type="GeneID" id="302998067"/>
<dbReference type="Gene3D" id="1.25.40.10">
    <property type="entry name" value="Tetratricopeptide repeat domain"/>
    <property type="match status" value="1"/>
</dbReference>
<reference evidence="3" key="2">
    <citation type="submission" date="2011-04" db="EMBL/GenBank/DDBJ databases">
        <title>The complete genome of chromosome of Treponema succinifaciens DSM 2489.</title>
        <authorList>
            <person name="Lucas S."/>
            <person name="Copeland A."/>
            <person name="Lapidus A."/>
            <person name="Bruce D."/>
            <person name="Goodwin L."/>
            <person name="Pitluck S."/>
            <person name="Peters L."/>
            <person name="Kyrpides N."/>
            <person name="Mavromatis K."/>
            <person name="Ivanova N."/>
            <person name="Ovchinnikova G."/>
            <person name="Teshima H."/>
            <person name="Detter J.C."/>
            <person name="Tapia R."/>
            <person name="Han C."/>
            <person name="Land M."/>
            <person name="Hauser L."/>
            <person name="Markowitz V."/>
            <person name="Cheng J.-F."/>
            <person name="Hugenholtz P."/>
            <person name="Woyke T."/>
            <person name="Wu D."/>
            <person name="Gronow S."/>
            <person name="Wellnitz S."/>
            <person name="Brambilla E."/>
            <person name="Klenk H.-P."/>
            <person name="Eisen J.A."/>
        </authorList>
    </citation>
    <scope>NUCLEOTIDE SEQUENCE [LARGE SCALE GENOMIC DNA]</scope>
    <source>
        <strain evidence="3">ATCC 33096 / DSM 2489 / 6091</strain>
    </source>
</reference>
<keyword evidence="3" id="KW-1185">Reference proteome</keyword>
<dbReference type="AlphaFoldDB" id="F2NRK6"/>
<dbReference type="InterPro" id="IPR019734">
    <property type="entry name" value="TPR_rpt"/>
</dbReference>
<evidence type="ECO:0000313" key="3">
    <source>
        <dbReference type="Proteomes" id="UP000006852"/>
    </source>
</evidence>
<dbReference type="Proteomes" id="UP000006852">
    <property type="component" value="Chromosome"/>
</dbReference>
<dbReference type="STRING" id="869209.Tresu_0900"/>
<dbReference type="EMBL" id="CP002631">
    <property type="protein sequence ID" value="AEB13824.1"/>
    <property type="molecule type" value="Genomic_DNA"/>
</dbReference>
<accession>F2NRK6</accession>
<name>F2NRK6_TRES6</name>
<evidence type="ECO:0000256" key="1">
    <source>
        <dbReference type="PROSITE-ProRule" id="PRU00339"/>
    </source>
</evidence>
<dbReference type="InterPro" id="IPR011990">
    <property type="entry name" value="TPR-like_helical_dom_sf"/>
</dbReference>
<dbReference type="KEGG" id="tsu:Tresu_0900"/>
<dbReference type="RefSeq" id="WP_013701117.1">
    <property type="nucleotide sequence ID" value="NC_015385.1"/>
</dbReference>
<feature type="repeat" description="TPR" evidence="1">
    <location>
        <begin position="173"/>
        <end position="206"/>
    </location>
</feature>
<dbReference type="PROSITE" id="PS50005">
    <property type="entry name" value="TPR"/>
    <property type="match status" value="1"/>
</dbReference>
<gene>
    <name evidence="2" type="ordered locus">Tresu_0900</name>
</gene>
<reference evidence="2 3" key="1">
    <citation type="journal article" date="2011" name="Stand. Genomic Sci.">
        <title>Complete genome sequence of Treponema succinifaciens type strain (6091).</title>
        <authorList>
            <person name="Han C."/>
            <person name="Gronow S."/>
            <person name="Teshima H."/>
            <person name="Lapidus A."/>
            <person name="Nolan M."/>
            <person name="Lucas S."/>
            <person name="Hammon N."/>
            <person name="Deshpande S."/>
            <person name="Cheng J.F."/>
            <person name="Zeytun A."/>
            <person name="Tapia R."/>
            <person name="Goodwin L."/>
            <person name="Pitluck S."/>
            <person name="Liolios K."/>
            <person name="Pagani I."/>
            <person name="Ivanova N."/>
            <person name="Mavromatis K."/>
            <person name="Mikhailova N."/>
            <person name="Huntemann M."/>
            <person name="Pati A."/>
            <person name="Chen A."/>
            <person name="Palaniappan K."/>
            <person name="Land M."/>
            <person name="Hauser L."/>
            <person name="Brambilla E.M."/>
            <person name="Rohde M."/>
            <person name="Goker M."/>
            <person name="Woyke T."/>
            <person name="Bristow J."/>
            <person name="Eisen J.A."/>
            <person name="Markowitz V."/>
            <person name="Hugenholtz P."/>
            <person name="Kyrpides N.C."/>
            <person name="Klenk H.P."/>
            <person name="Detter J.C."/>
        </authorList>
    </citation>
    <scope>NUCLEOTIDE SEQUENCE [LARGE SCALE GENOMIC DNA]</scope>
    <source>
        <strain evidence="3">ATCC 33096 / DSM 2489 / 6091</strain>
    </source>
</reference>